<dbReference type="InterPro" id="IPR011074">
    <property type="entry name" value="CRAL/TRIO_N_dom"/>
</dbReference>
<dbReference type="EMBL" id="NMUH01000478">
    <property type="protein sequence ID" value="MQL79856.1"/>
    <property type="molecule type" value="Genomic_DNA"/>
</dbReference>
<dbReference type="OrthoDB" id="1434354at2759"/>
<comment type="subcellular location">
    <subcellularLocation>
        <location evidence="1">Cell membrane</location>
        <topology evidence="1">Peripheral membrane protein</topology>
    </subcellularLocation>
    <subcellularLocation>
        <location evidence="2">Golgi apparatus membrane</location>
        <topology evidence="2">Peripheral membrane protein</topology>
    </subcellularLocation>
</comment>
<gene>
    <name evidence="7" type="ORF">Taro_012288</name>
</gene>
<evidence type="ECO:0000313" key="7">
    <source>
        <dbReference type="EMBL" id="MQL79856.1"/>
    </source>
</evidence>
<feature type="non-terminal residue" evidence="7">
    <location>
        <position position="599"/>
    </location>
</feature>
<accession>A0A843UCI8</accession>
<dbReference type="PANTHER" id="PTHR45657:SF8">
    <property type="entry name" value="PHOSPHATIDYLINOSITOL_PHOSPHATIDYLCHOLINE TRANSFER PROTEIN SFH13"/>
    <property type="match status" value="1"/>
</dbReference>
<organism evidence="7 8">
    <name type="scientific">Colocasia esculenta</name>
    <name type="common">Wild taro</name>
    <name type="synonym">Arum esculentum</name>
    <dbReference type="NCBI Taxonomy" id="4460"/>
    <lineage>
        <taxon>Eukaryota</taxon>
        <taxon>Viridiplantae</taxon>
        <taxon>Streptophyta</taxon>
        <taxon>Embryophyta</taxon>
        <taxon>Tracheophyta</taxon>
        <taxon>Spermatophyta</taxon>
        <taxon>Magnoliopsida</taxon>
        <taxon>Liliopsida</taxon>
        <taxon>Araceae</taxon>
        <taxon>Aroideae</taxon>
        <taxon>Colocasieae</taxon>
        <taxon>Colocasia</taxon>
    </lineage>
</organism>
<comment type="similarity">
    <text evidence="4">Belongs to the SFH family.</text>
</comment>
<dbReference type="InterPro" id="IPR036273">
    <property type="entry name" value="CRAL/TRIO_N_dom_sf"/>
</dbReference>
<name>A0A843UCI8_COLES</name>
<dbReference type="InterPro" id="IPR001251">
    <property type="entry name" value="CRAL-TRIO_dom"/>
</dbReference>
<dbReference type="Gene3D" id="3.40.525.10">
    <property type="entry name" value="CRAL-TRIO lipid binding domain"/>
    <property type="match status" value="1"/>
</dbReference>
<dbReference type="GO" id="GO:0000139">
    <property type="term" value="C:Golgi membrane"/>
    <property type="evidence" value="ECO:0007669"/>
    <property type="project" value="UniProtKB-SubCell"/>
</dbReference>
<dbReference type="SUPFAM" id="SSF46938">
    <property type="entry name" value="CRAL/TRIO N-terminal domain"/>
    <property type="match status" value="1"/>
</dbReference>
<dbReference type="CDD" id="cd00170">
    <property type="entry name" value="SEC14"/>
    <property type="match status" value="1"/>
</dbReference>
<evidence type="ECO:0000256" key="4">
    <source>
        <dbReference type="ARBA" id="ARBA00038020"/>
    </source>
</evidence>
<dbReference type="Proteomes" id="UP000652761">
    <property type="component" value="Unassembled WGS sequence"/>
</dbReference>
<evidence type="ECO:0000256" key="1">
    <source>
        <dbReference type="ARBA" id="ARBA00004202"/>
    </source>
</evidence>
<dbReference type="InterPro" id="IPR051026">
    <property type="entry name" value="PI/PC_transfer"/>
</dbReference>
<dbReference type="Pfam" id="PF00650">
    <property type="entry name" value="CRAL_TRIO"/>
    <property type="match status" value="1"/>
</dbReference>
<dbReference type="Pfam" id="PF03765">
    <property type="entry name" value="CRAL_TRIO_N"/>
    <property type="match status" value="1"/>
</dbReference>
<keyword evidence="8" id="KW-1185">Reference proteome</keyword>
<proteinExistence type="inferred from homology"/>
<dbReference type="SMART" id="SM01100">
    <property type="entry name" value="CRAL_TRIO_N"/>
    <property type="match status" value="1"/>
</dbReference>
<dbReference type="PANTHER" id="PTHR45657">
    <property type="entry name" value="CRAL-TRIO DOMAIN-CONTAINING PROTEIN YKL091C-RELATED"/>
    <property type="match status" value="1"/>
</dbReference>
<keyword evidence="3" id="KW-0333">Golgi apparatus</keyword>
<comment type="caution">
    <text evidence="7">The sequence shown here is derived from an EMBL/GenBank/DDBJ whole genome shotgun (WGS) entry which is preliminary data.</text>
</comment>
<evidence type="ECO:0000259" key="6">
    <source>
        <dbReference type="PROSITE" id="PS50191"/>
    </source>
</evidence>
<feature type="region of interest" description="Disordered" evidence="5">
    <location>
        <begin position="110"/>
        <end position="131"/>
    </location>
</feature>
<dbReference type="Gene3D" id="1.10.8.20">
    <property type="entry name" value="N-terminal domain of phosphatidylinositol transfer protein sec14p"/>
    <property type="match status" value="1"/>
</dbReference>
<evidence type="ECO:0000256" key="3">
    <source>
        <dbReference type="ARBA" id="ARBA00023034"/>
    </source>
</evidence>
<dbReference type="SUPFAM" id="SSF52087">
    <property type="entry name" value="CRAL/TRIO domain"/>
    <property type="match status" value="1"/>
</dbReference>
<sequence>RDRAQRWTEQRQVCWNLCNSPEESEQGGRRHRAESEIERASEGWWQPPIPLAPLLLLSCPRLRLLRRLRHRRRRELSFLSELRALQRRASVTGRAMTIWIVCHSDAPEGLVPHDERRERRSDVENSEDERRRTKIASLKKKALNASSKITHSLKKRGKRKNDCRAPLVSIEDVRDAEEERAVYAFRQELIVRNLLPERHDDYHTILRFLKARKFDYEKTLQMWADMLQWRKEFGTDTILEDFEFEELEEVLHYYPQGYHGVDKEGRPVYIERLGKVEPNKLMHITTVERYIKYHVQEFERALREKFSACSIAAKRQISSATTVLDVHGVGLKNFSKTARDLLLTMQKIDGDYYPESARYWELDFRVDYWKPSIQAMYVREGRISDTSTAESGSDIDDLGSPVLSKTAEFSRLAPVHEEVSFYLACALKCYHKNKTLAMIMLNAAVVNICNVKDEEEERKLQCTARVVIAFVVKFLSFFRILASRLQRRLVNIHPSGISVQSPDRNQTVEPAKEDCVRPCLERLERLEMMLNEISSKPAEIPAEKENLLLESWDRIKSIELDLEKTKKVLHATMIQQLEIAESLKSVNESRVQVFTCEFT</sequence>
<protein>
    <recommendedName>
        <fullName evidence="6">CRAL-TRIO domain-containing protein</fullName>
    </recommendedName>
</protein>
<dbReference type="GO" id="GO:0005886">
    <property type="term" value="C:plasma membrane"/>
    <property type="evidence" value="ECO:0007669"/>
    <property type="project" value="UniProtKB-SubCell"/>
</dbReference>
<evidence type="ECO:0000313" key="8">
    <source>
        <dbReference type="Proteomes" id="UP000652761"/>
    </source>
</evidence>
<feature type="compositionally biased region" description="Basic and acidic residues" evidence="5">
    <location>
        <begin position="111"/>
        <end position="131"/>
    </location>
</feature>
<evidence type="ECO:0000256" key="5">
    <source>
        <dbReference type="SAM" id="MobiDB-lite"/>
    </source>
</evidence>
<dbReference type="PROSITE" id="PS50191">
    <property type="entry name" value="CRAL_TRIO"/>
    <property type="match status" value="1"/>
</dbReference>
<feature type="domain" description="CRAL-TRIO" evidence="6">
    <location>
        <begin position="246"/>
        <end position="355"/>
    </location>
</feature>
<dbReference type="InterPro" id="IPR036865">
    <property type="entry name" value="CRAL-TRIO_dom_sf"/>
</dbReference>
<evidence type="ECO:0000256" key="2">
    <source>
        <dbReference type="ARBA" id="ARBA00004395"/>
    </source>
</evidence>
<dbReference type="AlphaFoldDB" id="A0A843UCI8"/>
<dbReference type="SMART" id="SM00516">
    <property type="entry name" value="SEC14"/>
    <property type="match status" value="1"/>
</dbReference>
<reference evidence="7" key="1">
    <citation type="submission" date="2017-07" db="EMBL/GenBank/DDBJ databases">
        <title>Taro Niue Genome Assembly and Annotation.</title>
        <authorList>
            <person name="Atibalentja N."/>
            <person name="Keating K."/>
            <person name="Fields C.J."/>
        </authorList>
    </citation>
    <scope>NUCLEOTIDE SEQUENCE</scope>
    <source>
        <strain evidence="7">Niue_2</strain>
        <tissue evidence="7">Leaf</tissue>
    </source>
</reference>